<protein>
    <submittedName>
        <fullName evidence="4">Hydantoinase/oxoprolinase family protein</fullName>
    </submittedName>
</protein>
<reference evidence="4 5" key="1">
    <citation type="submission" date="2022-02" db="EMBL/GenBank/DDBJ databases">
        <title>Shinella B3.7 sp. nov., isolated from Sediment (Zhairuo Island).</title>
        <authorList>
            <person name="Chen G."/>
        </authorList>
    </citation>
    <scope>NUCLEOTIDE SEQUENCE [LARGE SCALE GENOMIC DNA]</scope>
    <source>
        <strain evidence="4 5">B3.7</strain>
        <plasmid evidence="4">unnamed</plasmid>
    </source>
</reference>
<dbReference type="PANTHER" id="PTHR11365">
    <property type="entry name" value="5-OXOPROLINASE RELATED"/>
    <property type="match status" value="1"/>
</dbReference>
<comment type="caution">
    <text evidence="4">The sequence shown here is derived from an EMBL/GenBank/DDBJ whole genome shotgun (WGS) entry which is preliminary data.</text>
</comment>
<feature type="domain" description="Acetophenone carboxylase-like C-terminal" evidence="3">
    <location>
        <begin position="518"/>
        <end position="674"/>
    </location>
</feature>
<dbReference type="Pfam" id="PF01968">
    <property type="entry name" value="Hydantoinase_A"/>
    <property type="match status" value="1"/>
</dbReference>
<evidence type="ECO:0000259" key="2">
    <source>
        <dbReference type="Pfam" id="PF05378"/>
    </source>
</evidence>
<evidence type="ECO:0000259" key="1">
    <source>
        <dbReference type="Pfam" id="PF01968"/>
    </source>
</evidence>
<keyword evidence="5" id="KW-1185">Reference proteome</keyword>
<sequence length="687" mass="73007">MGIRMSCDTGGTFTDLAVATEHEIRIFKSLTTPHDPVEGILNAITLAAEHFGQEQTDLLARVDSFMHATTRSLNAVLTGNVAKTVFLTTKGHPDVLVIREGGRSDPFNYSVPYPSPYVPRAQTFEIAERIGSDGSVIEALDETSVQDALAKAKTIGAEAIGVCLMWSVSNGAHEQRIGQLIQEVLPGVPYTLSHELNPTLREYRRASAACMDASLKPTMQTYLGSLKSRLIGAGFKGRLLMVTSQGGVMDADAVVRSPIHALNSGPAMAPVAGRFYARRDAESQIAIVADTGGTSYDVSIVRNGRIPRTKETWIGQPFQGHLTGFPSVDVTSVGAGGGSIAWVDEGGLLHVGPQSAGSTPGPVCYGRGGLLPTVTDCAVILGYLDPRFFLGGKIVLDVENARKALELNVASKLNVSVEEAALAVMALTTEKMVGAIEEISVNQGVDASSAALIGGGGAGGLNAVAVGQRLGCRSVLVPETGATLSAVGALMSDLYGEFTMVRYMSSAAFEPVSAAKVIAELKERCKAFIDTYGQGAVSTSIEIAVEARYPKQVWEIEIAVPDEDFSKSEALDQLVKAFHAEHRTLFQISDDQSGIEIIAWRAYVRCKLQNESEHQPIVVEVAEHDLRRPIYLAGKGWTEVNVRRFDEMMPGEVLDGPAIVESAVTTVVIDPGATAQRSAGGGLVVQL</sequence>
<feature type="domain" description="Hydantoinase/oxoprolinase N-terminal" evidence="2">
    <location>
        <begin position="5"/>
        <end position="184"/>
    </location>
</feature>
<geneLocation type="plasmid" evidence="4">
    <name>unnamed</name>
</geneLocation>
<dbReference type="Pfam" id="PF19278">
    <property type="entry name" value="Hydant_A_C"/>
    <property type="match status" value="1"/>
</dbReference>
<feature type="domain" description="Hydantoinase A/oxoprolinase" evidence="1">
    <location>
        <begin position="205"/>
        <end position="494"/>
    </location>
</feature>
<evidence type="ECO:0000313" key="4">
    <source>
        <dbReference type="EMBL" id="MCJ8150755.1"/>
    </source>
</evidence>
<dbReference type="InterPro" id="IPR008040">
    <property type="entry name" value="Hydant_A_N"/>
</dbReference>
<dbReference type="Proteomes" id="UP001201844">
    <property type="component" value="Unassembled WGS sequence"/>
</dbReference>
<keyword evidence="4" id="KW-0614">Plasmid</keyword>
<name>A0ABT0CQ65_9HYPH</name>
<proteinExistence type="predicted"/>
<dbReference type="InterPro" id="IPR049517">
    <property type="entry name" value="ACX-like_C"/>
</dbReference>
<dbReference type="PANTHER" id="PTHR11365:SF23">
    <property type="entry name" value="HYPOTHETICAL 5-OXOPROLINASE (EUROFUNG)-RELATED"/>
    <property type="match status" value="1"/>
</dbReference>
<dbReference type="InterPro" id="IPR045079">
    <property type="entry name" value="Oxoprolinase-like"/>
</dbReference>
<dbReference type="EMBL" id="JAKVIN010000007">
    <property type="protein sequence ID" value="MCJ8150755.1"/>
    <property type="molecule type" value="Genomic_DNA"/>
</dbReference>
<dbReference type="RefSeq" id="WP_241602674.1">
    <property type="nucleotide sequence ID" value="NZ_JAKVIN010000007.1"/>
</dbReference>
<evidence type="ECO:0000313" key="5">
    <source>
        <dbReference type="Proteomes" id="UP001201844"/>
    </source>
</evidence>
<dbReference type="Pfam" id="PF05378">
    <property type="entry name" value="Hydant_A_N"/>
    <property type="match status" value="1"/>
</dbReference>
<gene>
    <name evidence="4" type="ORF">MKI86_16520</name>
</gene>
<evidence type="ECO:0000259" key="3">
    <source>
        <dbReference type="Pfam" id="PF19278"/>
    </source>
</evidence>
<dbReference type="InterPro" id="IPR002821">
    <property type="entry name" value="Hydantoinase_A"/>
</dbReference>
<organism evidence="4 5">
    <name type="scientific">Shinella sedimenti</name>
    <dbReference type="NCBI Taxonomy" id="2919913"/>
    <lineage>
        <taxon>Bacteria</taxon>
        <taxon>Pseudomonadati</taxon>
        <taxon>Pseudomonadota</taxon>
        <taxon>Alphaproteobacteria</taxon>
        <taxon>Hyphomicrobiales</taxon>
        <taxon>Rhizobiaceae</taxon>
        <taxon>Shinella</taxon>
    </lineage>
</organism>
<accession>A0ABT0CQ65</accession>